<proteinExistence type="predicted"/>
<reference evidence="1" key="1">
    <citation type="journal article" date="2014" name="Front. Microbiol.">
        <title>High frequency of phylogenetically diverse reductive dehalogenase-homologous genes in deep subseafloor sedimentary metagenomes.</title>
        <authorList>
            <person name="Kawai M."/>
            <person name="Futagami T."/>
            <person name="Toyoda A."/>
            <person name="Takaki Y."/>
            <person name="Nishi S."/>
            <person name="Hori S."/>
            <person name="Arai W."/>
            <person name="Tsubouchi T."/>
            <person name="Morono Y."/>
            <person name="Uchiyama I."/>
            <person name="Ito T."/>
            <person name="Fujiyama A."/>
            <person name="Inagaki F."/>
            <person name="Takami H."/>
        </authorList>
    </citation>
    <scope>NUCLEOTIDE SEQUENCE</scope>
    <source>
        <strain evidence="1">Expedition CK06-06</strain>
    </source>
</reference>
<dbReference type="EMBL" id="BARU01007033">
    <property type="protein sequence ID" value="GAH40368.1"/>
    <property type="molecule type" value="Genomic_DNA"/>
</dbReference>
<evidence type="ECO:0000313" key="1">
    <source>
        <dbReference type="EMBL" id="GAH40368.1"/>
    </source>
</evidence>
<gene>
    <name evidence="1" type="ORF">S03H2_13873</name>
</gene>
<organism evidence="1">
    <name type="scientific">marine sediment metagenome</name>
    <dbReference type="NCBI Taxonomy" id="412755"/>
    <lineage>
        <taxon>unclassified sequences</taxon>
        <taxon>metagenomes</taxon>
        <taxon>ecological metagenomes</taxon>
    </lineage>
</organism>
<accession>X1H4Z1</accession>
<name>X1H4Z1_9ZZZZ</name>
<sequence>MANIGSLVADLMVNDAQFNRGLTRAAQKTKSFSAKSNRYLAKAQKKWDSITKSVFSYRGALVAAASATALGYFIKRNLDAADIIGKTADKIGITTGKLQEYRFMADRAGVDTAQLDKGLEQFVKRLGELKVGTGTLVTYLNKLDEEFKDQLIAAKSTNEALDIYMDKMTGLTSASDKAALSAAGFGRSGVSLVNIVRGGSEEVEKLRKTFKDLGLEIDENLIRNSEEANDRLTDLTTVIKTRLTSAVTTLAPAIARVAEKITTWITENDKLISQKVPEYIDKIKTSLTGIYNIYEKLPEGIVGAAG</sequence>
<dbReference type="AlphaFoldDB" id="X1H4Z1"/>
<evidence type="ECO:0008006" key="2">
    <source>
        <dbReference type="Google" id="ProtNLM"/>
    </source>
</evidence>
<protein>
    <recommendedName>
        <fullName evidence="2">Phage tail tape measure protein domain-containing protein</fullName>
    </recommendedName>
</protein>
<feature type="non-terminal residue" evidence="1">
    <location>
        <position position="306"/>
    </location>
</feature>
<comment type="caution">
    <text evidence="1">The sequence shown here is derived from an EMBL/GenBank/DDBJ whole genome shotgun (WGS) entry which is preliminary data.</text>
</comment>
<dbReference type="Gene3D" id="1.20.120.20">
    <property type="entry name" value="Apolipoprotein"/>
    <property type="match status" value="1"/>
</dbReference>